<organism evidence="2 3">
    <name type="scientific">Sphingomonas qilianensis</name>
    <dbReference type="NCBI Taxonomy" id="1736690"/>
    <lineage>
        <taxon>Bacteria</taxon>
        <taxon>Pseudomonadati</taxon>
        <taxon>Pseudomonadota</taxon>
        <taxon>Alphaproteobacteria</taxon>
        <taxon>Sphingomonadales</taxon>
        <taxon>Sphingomonadaceae</taxon>
        <taxon>Sphingomonas</taxon>
    </lineage>
</organism>
<name>A0ABU9XWJ3_9SPHN</name>
<keyword evidence="3" id="KW-1185">Reference proteome</keyword>
<dbReference type="InterPro" id="IPR000073">
    <property type="entry name" value="AB_hydrolase_1"/>
</dbReference>
<gene>
    <name evidence="2" type="primary">bchO</name>
    <name evidence="2" type="ORF">ABC969_16055</name>
</gene>
<dbReference type="InterPro" id="IPR000639">
    <property type="entry name" value="Epox_hydrolase-like"/>
</dbReference>
<protein>
    <submittedName>
        <fullName evidence="2">Alpha/beta fold hydrolase BchO</fullName>
    </submittedName>
</protein>
<dbReference type="RefSeq" id="WP_345866172.1">
    <property type="nucleotide sequence ID" value="NZ_JBDIMF010000008.1"/>
</dbReference>
<keyword evidence="2" id="KW-0378">Hydrolase</keyword>
<dbReference type="Pfam" id="PF00561">
    <property type="entry name" value="Abhydrolase_1"/>
    <property type="match status" value="1"/>
</dbReference>
<feature type="domain" description="AB hydrolase-1" evidence="1">
    <location>
        <begin position="40"/>
        <end position="278"/>
    </location>
</feature>
<dbReference type="Gene3D" id="3.40.50.1820">
    <property type="entry name" value="alpha/beta hydrolase"/>
    <property type="match status" value="1"/>
</dbReference>
<dbReference type="GO" id="GO:0016787">
    <property type="term" value="F:hydrolase activity"/>
    <property type="evidence" value="ECO:0007669"/>
    <property type="project" value="UniProtKB-KW"/>
</dbReference>
<evidence type="ECO:0000259" key="1">
    <source>
        <dbReference type="Pfam" id="PF00561"/>
    </source>
</evidence>
<accession>A0ABU9XWJ3</accession>
<dbReference type="PANTHER" id="PTHR43194">
    <property type="entry name" value="HYDROLASE ALPHA/BETA FOLD FAMILY"/>
    <property type="match status" value="1"/>
</dbReference>
<dbReference type="InterPro" id="IPR029058">
    <property type="entry name" value="AB_hydrolase_fold"/>
</dbReference>
<dbReference type="InterPro" id="IPR017497">
    <property type="entry name" value="BchO"/>
</dbReference>
<evidence type="ECO:0000313" key="3">
    <source>
        <dbReference type="Proteomes" id="UP001404104"/>
    </source>
</evidence>
<dbReference type="InterPro" id="IPR050228">
    <property type="entry name" value="Carboxylesterase_BioH"/>
</dbReference>
<comment type="caution">
    <text evidence="2">The sequence shown here is derived from an EMBL/GenBank/DDBJ whole genome shotgun (WGS) entry which is preliminary data.</text>
</comment>
<dbReference type="SUPFAM" id="SSF53474">
    <property type="entry name" value="alpha/beta-Hydrolases"/>
    <property type="match status" value="1"/>
</dbReference>
<dbReference type="EMBL" id="JBDIMF010000008">
    <property type="protein sequence ID" value="MEN2787928.1"/>
    <property type="molecule type" value="Genomic_DNA"/>
</dbReference>
<proteinExistence type="predicted"/>
<dbReference type="PANTHER" id="PTHR43194:SF5">
    <property type="entry name" value="PIMELOYL-[ACYL-CARRIER PROTEIN] METHYL ESTER ESTERASE"/>
    <property type="match status" value="1"/>
</dbReference>
<dbReference type="Proteomes" id="UP001404104">
    <property type="component" value="Unassembled WGS sequence"/>
</dbReference>
<sequence length="292" mass="30667">MSAPHWSVEGRDWPHRAASRFVAAGRLRWHVQLFGAADAPVLLLLHGTGAATHSWRALAPLLATQFRVVALDLPGHGFTGGRPVGGLSMPAMARAVADLLRTLELAPAVIVGHSAGAAIAARMAIDGLANPRALVGLSAALLPFPGLAAKLFPTLARALFVNPLAPHLFARMARTPGETARFLQRSTGSRIDAAGVRCYERLFATAGHCAGAIGMMAAWDLSALRRDLSRLQTPMLLVHGAADAAIPLASARAAAALVGNGRLETIAALGHLAHEERPAPIATMIHDFVRER</sequence>
<dbReference type="NCBIfam" id="TIGR03056">
    <property type="entry name" value="bchO_mg_che_rel"/>
    <property type="match status" value="1"/>
</dbReference>
<dbReference type="PRINTS" id="PR00111">
    <property type="entry name" value="ABHYDROLASE"/>
</dbReference>
<evidence type="ECO:0000313" key="2">
    <source>
        <dbReference type="EMBL" id="MEN2787928.1"/>
    </source>
</evidence>
<dbReference type="PRINTS" id="PR00412">
    <property type="entry name" value="EPOXHYDRLASE"/>
</dbReference>
<reference evidence="2 3" key="1">
    <citation type="submission" date="2024-05" db="EMBL/GenBank/DDBJ databases">
        <authorList>
            <person name="Liu Q."/>
            <person name="Xin Y.-H."/>
        </authorList>
    </citation>
    <scope>NUCLEOTIDE SEQUENCE [LARGE SCALE GENOMIC DNA]</scope>
    <source>
        <strain evidence="2 3">CGMCC 1.15349</strain>
    </source>
</reference>